<dbReference type="AlphaFoldDB" id="A0A6J4L3J5"/>
<sequence>MLPGRGNSVQQAALVTTIRPVSTGLAPTAEPLHVVQDDDWAE</sequence>
<proteinExistence type="predicted"/>
<protein>
    <submittedName>
        <fullName evidence="1">Uncharacterized protein</fullName>
    </submittedName>
</protein>
<organism evidence="1">
    <name type="scientific">uncultured Nocardioidaceae bacterium</name>
    <dbReference type="NCBI Taxonomy" id="253824"/>
    <lineage>
        <taxon>Bacteria</taxon>
        <taxon>Bacillati</taxon>
        <taxon>Actinomycetota</taxon>
        <taxon>Actinomycetes</taxon>
        <taxon>Propionibacteriales</taxon>
        <taxon>Nocardioidaceae</taxon>
        <taxon>environmental samples</taxon>
    </lineage>
</organism>
<accession>A0A6J4L3J5</accession>
<name>A0A6J4L3J5_9ACTN</name>
<evidence type="ECO:0000313" key="1">
    <source>
        <dbReference type="EMBL" id="CAA9318347.1"/>
    </source>
</evidence>
<reference evidence="1" key="1">
    <citation type="submission" date="2020-02" db="EMBL/GenBank/DDBJ databases">
        <authorList>
            <person name="Meier V. D."/>
        </authorList>
    </citation>
    <scope>NUCLEOTIDE SEQUENCE</scope>
    <source>
        <strain evidence="1">AVDCRST_MAG24</strain>
    </source>
</reference>
<gene>
    <name evidence="1" type="ORF">AVDCRST_MAG24-214</name>
</gene>
<dbReference type="EMBL" id="CADCUF010000026">
    <property type="protein sequence ID" value="CAA9318347.1"/>
    <property type="molecule type" value="Genomic_DNA"/>
</dbReference>